<dbReference type="FunFam" id="1.10.12.10:FF:000004">
    <property type="entry name" value="Delta3,5-delta2,4-dienoyl-CoA isomerase"/>
    <property type="match status" value="1"/>
</dbReference>
<keyword evidence="5" id="KW-0413">Isomerase</keyword>
<dbReference type="InterPro" id="IPR014748">
    <property type="entry name" value="Enoyl-CoA_hydra_C"/>
</dbReference>
<evidence type="ECO:0000256" key="6">
    <source>
        <dbReference type="RuleBase" id="RU003707"/>
    </source>
</evidence>
<keyword evidence="4" id="KW-0443">Lipid metabolism</keyword>
<dbReference type="InterPro" id="IPR001753">
    <property type="entry name" value="Enoyl-CoA_hydra/iso"/>
</dbReference>
<protein>
    <submittedName>
        <fullName evidence="7">Enoyl-CoA hydratase</fullName>
    </submittedName>
</protein>
<dbReference type="InterPro" id="IPR029045">
    <property type="entry name" value="ClpP/crotonase-like_dom_sf"/>
</dbReference>
<keyword evidence="3" id="KW-0276">Fatty acid metabolism</keyword>
<gene>
    <name evidence="7" type="ORF">CSC94_04630</name>
</gene>
<dbReference type="UniPathway" id="UPA00659"/>
<dbReference type="GO" id="GO:0016853">
    <property type="term" value="F:isomerase activity"/>
    <property type="evidence" value="ECO:0007669"/>
    <property type="project" value="UniProtKB-KW"/>
</dbReference>
<dbReference type="OrthoDB" id="9802898at2"/>
<dbReference type="AlphaFoldDB" id="A0A2G1QR82"/>
<dbReference type="PROSITE" id="PS00166">
    <property type="entry name" value="ENOYL_COA_HYDRATASE"/>
    <property type="match status" value="1"/>
</dbReference>
<reference evidence="7 8" key="1">
    <citation type="submission" date="2017-10" db="EMBL/GenBank/DDBJ databases">
        <title>Sedimentibacterium mangrovi gen. nov., sp. nov., a novel member of family Phyllobacteriacea isolated from mangrove sediment.</title>
        <authorList>
            <person name="Liao H."/>
            <person name="Tian Y."/>
        </authorList>
    </citation>
    <scope>NUCLEOTIDE SEQUENCE [LARGE SCALE GENOMIC DNA]</scope>
    <source>
        <strain evidence="7 8">X9-2-2</strain>
    </source>
</reference>
<comment type="pathway">
    <text evidence="1">Lipid metabolism; fatty acid beta-oxidation.</text>
</comment>
<evidence type="ECO:0000256" key="3">
    <source>
        <dbReference type="ARBA" id="ARBA00022832"/>
    </source>
</evidence>
<dbReference type="CDD" id="cd06558">
    <property type="entry name" value="crotonase-like"/>
    <property type="match status" value="1"/>
</dbReference>
<dbReference type="SUPFAM" id="SSF52096">
    <property type="entry name" value="ClpP/crotonase"/>
    <property type="match status" value="1"/>
</dbReference>
<dbReference type="EMBL" id="PDVP01000002">
    <property type="protein sequence ID" value="PHP67964.1"/>
    <property type="molecule type" value="Genomic_DNA"/>
</dbReference>
<dbReference type="InterPro" id="IPR018376">
    <property type="entry name" value="Enoyl-CoA_hyd/isom_CS"/>
</dbReference>
<sequence length="277" mass="29352">MSESVGTFFTVRRDGPVAEIAMNRPDVANAMSPDFWEDLPRIMDDLAADGSVRAAILTGEGRHFSGGMDLATFNSIAALLQSEPGRAAHALRGLILKLQDSFTAIERAPFPVIAAIHGACIGGAIDMITACDIRLASADAFFAIEEINIGMAADVGTLQRLPKLIAPALAAELALTGRRFDAAEARAMGLVSQVAADRDSVVSVARDMAQAMAARSPLAMAGIKRNLAYARDHSVADGLDYIATWNGGMLRAEDLMEAIKARGEKRQALFKDLGKPA</sequence>
<dbReference type="Gene3D" id="3.90.226.10">
    <property type="entry name" value="2-enoyl-CoA Hydratase, Chain A, domain 1"/>
    <property type="match status" value="1"/>
</dbReference>
<name>A0A2G1QR82_9HYPH</name>
<dbReference type="PANTHER" id="PTHR43149">
    <property type="entry name" value="ENOYL-COA HYDRATASE"/>
    <property type="match status" value="1"/>
</dbReference>
<keyword evidence="8" id="KW-1185">Reference proteome</keyword>
<dbReference type="Gene3D" id="1.10.12.10">
    <property type="entry name" value="Lyase 2-enoyl-coa Hydratase, Chain A, domain 2"/>
    <property type="match status" value="1"/>
</dbReference>
<evidence type="ECO:0000256" key="1">
    <source>
        <dbReference type="ARBA" id="ARBA00005005"/>
    </source>
</evidence>
<accession>A0A2G1QR82</accession>
<proteinExistence type="inferred from homology"/>
<dbReference type="GO" id="GO:0006635">
    <property type="term" value="P:fatty acid beta-oxidation"/>
    <property type="evidence" value="ECO:0007669"/>
    <property type="project" value="UniProtKB-UniPathway"/>
</dbReference>
<comment type="similarity">
    <text evidence="2 6">Belongs to the enoyl-CoA hydratase/isomerase family.</text>
</comment>
<evidence type="ECO:0000256" key="2">
    <source>
        <dbReference type="ARBA" id="ARBA00005254"/>
    </source>
</evidence>
<dbReference type="InterPro" id="IPR045002">
    <property type="entry name" value="Ech1-like"/>
</dbReference>
<evidence type="ECO:0000256" key="4">
    <source>
        <dbReference type="ARBA" id="ARBA00023098"/>
    </source>
</evidence>
<comment type="caution">
    <text evidence="7">The sequence shown here is derived from an EMBL/GenBank/DDBJ whole genome shotgun (WGS) entry which is preliminary data.</text>
</comment>
<dbReference type="RefSeq" id="WP_099304291.1">
    <property type="nucleotide sequence ID" value="NZ_PDVP01000002.1"/>
</dbReference>
<organism evidence="7 8">
    <name type="scientific">Zhengella mangrovi</name>
    <dbReference type="NCBI Taxonomy" id="1982044"/>
    <lineage>
        <taxon>Bacteria</taxon>
        <taxon>Pseudomonadati</taxon>
        <taxon>Pseudomonadota</taxon>
        <taxon>Alphaproteobacteria</taxon>
        <taxon>Hyphomicrobiales</taxon>
        <taxon>Notoacmeibacteraceae</taxon>
        <taxon>Zhengella</taxon>
    </lineage>
</organism>
<evidence type="ECO:0000313" key="7">
    <source>
        <dbReference type="EMBL" id="PHP67964.1"/>
    </source>
</evidence>
<dbReference type="NCBIfam" id="NF004794">
    <property type="entry name" value="PRK06142.1"/>
    <property type="match status" value="1"/>
</dbReference>
<evidence type="ECO:0000256" key="5">
    <source>
        <dbReference type="ARBA" id="ARBA00023235"/>
    </source>
</evidence>
<dbReference type="Pfam" id="PF00378">
    <property type="entry name" value="ECH_1"/>
    <property type="match status" value="1"/>
</dbReference>
<evidence type="ECO:0000313" key="8">
    <source>
        <dbReference type="Proteomes" id="UP000221168"/>
    </source>
</evidence>
<dbReference type="Proteomes" id="UP000221168">
    <property type="component" value="Unassembled WGS sequence"/>
</dbReference>